<dbReference type="SUPFAM" id="SSF48403">
    <property type="entry name" value="Ankyrin repeat"/>
    <property type="match status" value="2"/>
</dbReference>
<evidence type="ECO:0000256" key="1">
    <source>
        <dbReference type="ARBA" id="ARBA00022737"/>
    </source>
</evidence>
<evidence type="ECO:0000313" key="8">
    <source>
        <dbReference type="Proteomes" id="UP000177622"/>
    </source>
</evidence>
<proteinExistence type="predicted"/>
<dbReference type="Pfam" id="PF17109">
    <property type="entry name" value="Goodbye"/>
    <property type="match status" value="1"/>
</dbReference>
<dbReference type="EMBL" id="LXJU01000022">
    <property type="protein sequence ID" value="OGE49261.1"/>
    <property type="molecule type" value="Genomic_DNA"/>
</dbReference>
<dbReference type="Proteomes" id="UP000177622">
    <property type="component" value="Unassembled WGS sequence"/>
</dbReference>
<protein>
    <submittedName>
        <fullName evidence="7">Uncharacterized protein</fullName>
    </submittedName>
</protein>
<dbReference type="Pfam" id="PF12796">
    <property type="entry name" value="Ank_2"/>
    <property type="match status" value="5"/>
</dbReference>
<dbReference type="InterPro" id="IPR031350">
    <property type="entry name" value="Goodbye_dom"/>
</dbReference>
<dbReference type="InterPro" id="IPR027417">
    <property type="entry name" value="P-loop_NTPase"/>
</dbReference>
<keyword evidence="1" id="KW-0677">Repeat</keyword>
<feature type="repeat" description="ANK" evidence="3">
    <location>
        <begin position="832"/>
        <end position="864"/>
    </location>
</feature>
<feature type="repeat" description="ANK" evidence="3">
    <location>
        <begin position="734"/>
        <end position="766"/>
    </location>
</feature>
<accession>A0A1F5L8M1</accession>
<dbReference type="InterPro" id="IPR002110">
    <property type="entry name" value="Ankyrin_rpt"/>
</dbReference>
<evidence type="ECO:0000259" key="5">
    <source>
        <dbReference type="Pfam" id="PF22939"/>
    </source>
</evidence>
<feature type="repeat" description="ANK" evidence="3">
    <location>
        <begin position="898"/>
        <end position="928"/>
    </location>
</feature>
<dbReference type="InterPro" id="IPR056884">
    <property type="entry name" value="NPHP3-like_N"/>
</dbReference>
<feature type="domain" description="Nephrocystin 3-like N-terminal" evidence="6">
    <location>
        <begin position="248"/>
        <end position="409"/>
    </location>
</feature>
<feature type="repeat" description="ANK" evidence="3">
    <location>
        <begin position="1054"/>
        <end position="1086"/>
    </location>
</feature>
<dbReference type="PROSITE" id="PS50297">
    <property type="entry name" value="ANK_REP_REGION"/>
    <property type="match status" value="11"/>
</dbReference>
<dbReference type="AlphaFoldDB" id="A0A1F5L8M1"/>
<dbReference type="Pfam" id="PF22939">
    <property type="entry name" value="WHD_GPIID"/>
    <property type="match status" value="1"/>
</dbReference>
<evidence type="ECO:0000259" key="6">
    <source>
        <dbReference type="Pfam" id="PF24883"/>
    </source>
</evidence>
<reference evidence="7 8" key="1">
    <citation type="journal article" date="2016" name="Sci. Rep.">
        <title>Penicillium arizonense, a new, genome sequenced fungal species, reveals a high chemical diversity in secreted metabolites.</title>
        <authorList>
            <person name="Grijseels S."/>
            <person name="Nielsen J.C."/>
            <person name="Randelovic M."/>
            <person name="Nielsen J."/>
            <person name="Nielsen K.F."/>
            <person name="Workman M."/>
            <person name="Frisvad J.C."/>
        </authorList>
    </citation>
    <scope>NUCLEOTIDE SEQUENCE [LARGE SCALE GENOMIC DNA]</scope>
    <source>
        <strain evidence="7 8">CBS 141311</strain>
    </source>
</reference>
<keyword evidence="8" id="KW-1185">Reference proteome</keyword>
<feature type="repeat" description="ANK" evidence="3">
    <location>
        <begin position="1087"/>
        <end position="1119"/>
    </location>
</feature>
<feature type="repeat" description="ANK" evidence="3">
    <location>
        <begin position="929"/>
        <end position="961"/>
    </location>
</feature>
<dbReference type="GeneID" id="34580201"/>
<dbReference type="PRINTS" id="PR01415">
    <property type="entry name" value="ANKYRIN"/>
</dbReference>
<gene>
    <name evidence="7" type="ORF">PENARI_c022G12368</name>
</gene>
<feature type="domain" description="GPI inositol-deacylase winged helix" evidence="5">
    <location>
        <begin position="523"/>
        <end position="597"/>
    </location>
</feature>
<dbReference type="RefSeq" id="XP_022484713.1">
    <property type="nucleotide sequence ID" value="XM_022635467.1"/>
</dbReference>
<feature type="repeat" description="ANK" evidence="3">
    <location>
        <begin position="1185"/>
        <end position="1217"/>
    </location>
</feature>
<dbReference type="SUPFAM" id="SSF52540">
    <property type="entry name" value="P-loop containing nucleoside triphosphate hydrolases"/>
    <property type="match status" value="1"/>
</dbReference>
<feature type="repeat" description="ANK" evidence="3">
    <location>
        <begin position="1152"/>
        <end position="1184"/>
    </location>
</feature>
<dbReference type="Pfam" id="PF00023">
    <property type="entry name" value="Ank"/>
    <property type="match status" value="1"/>
</dbReference>
<feature type="repeat" description="ANK" evidence="3">
    <location>
        <begin position="865"/>
        <end position="897"/>
    </location>
</feature>
<dbReference type="InterPro" id="IPR054471">
    <property type="entry name" value="GPIID_WHD"/>
</dbReference>
<dbReference type="Gene3D" id="1.25.40.20">
    <property type="entry name" value="Ankyrin repeat-containing domain"/>
    <property type="match status" value="6"/>
</dbReference>
<organism evidence="7 8">
    <name type="scientific">Penicillium arizonense</name>
    <dbReference type="NCBI Taxonomy" id="1835702"/>
    <lineage>
        <taxon>Eukaryota</taxon>
        <taxon>Fungi</taxon>
        <taxon>Dikarya</taxon>
        <taxon>Ascomycota</taxon>
        <taxon>Pezizomycotina</taxon>
        <taxon>Eurotiomycetes</taxon>
        <taxon>Eurotiomycetidae</taxon>
        <taxon>Eurotiales</taxon>
        <taxon>Aspergillaceae</taxon>
        <taxon>Penicillium</taxon>
    </lineage>
</organism>
<evidence type="ECO:0000256" key="3">
    <source>
        <dbReference type="PROSITE-ProRule" id="PRU00023"/>
    </source>
</evidence>
<dbReference type="InterPro" id="IPR051165">
    <property type="entry name" value="Multifunctional_ANK_Repeat"/>
</dbReference>
<sequence length="1260" mass="140008">MSAANTMTDVGAIWRTAIDRYKDITEVDLGSIEAADSVEDVLSEIDIREEEFKRTRHDGSKTDRFRSLVSRSLKSIETVSEVVAQGASNTANSVSADFDKIAEFFRDVESYLKRLKTIEGKIPPVPELENVLAEVLKSVLVLCGICAKYTKKKRFAKALRNLVSGEDDELASAYNTFHQMVEREQRLIGTLTLVEVGEANRSLKQSERVYKQLGNRERILERQDLLDDLSSQTFLAAQKDKFGKHHDGTCQWVLSHETFQRWLDGTEDSTLWCYGDPGSGKTILTSIIIDDVYEKTRGTDTALAFMYCNYKDSNTHSELALLSSIARQLTAQIEHIPPVVKEFRDQNAVKKRDPTGDEWVALIKSLGHFFCKMIIIVDALDECPEYNRDKFFRFIKMLDTSIRFMFTSRPHITLPVKFSGFQRIPIAANSSDLQIFLDSEISKRNMFQKFVIRNDSRMKAEIVEEIITKSKGMFLLAYHHVEKICQQPHIAGVRKALSSLPDNIFDYYHEAMERIEQQETVLCNLAKDALSFISHTKRPLHVNELRHALGVWASDTDFEESQCVDDKLIISICAGLVKIDETRDVVGLVHQTLQEYFETFPEQLFEDPDSKIAKACLVYLSFDVFGSGPCVDGEALQERLEHHVFLPYAAHYWGHHVRNSRDDYTKMVLKYLNDNSKLLSAVQVQYATSPRIKDWFDRYPKQIGPLHIAAWWGFPHIIKILLAEGVDITIRNSRGETPFLVAVQNNQRDAVELFLDNGNDINEQNFNGETALLWAAKNGSKDLVKFLLLRGAELITDHEGWSAINWAVIGGKCELLELLLAEEVHASTGIETKSQALFLAAEEGHKEMVKMLLDSGANINAKDSNGSTALDFAVSAAHEATVEVLLSKNADVNSTDSGGNTALHWAVARESISRLLLNYGASVNAKNHAGQTALFWTVQDSSTAVARLLLENGAESDLADKNGSTALHIAALQGHEQIAALLLQNGANADIQDIDGWTPLYGAAVQEHAAIVRLFSEKSGDSKKTLHLVARKMESPGERTLLKRVAEGKRQGSTMTSGLRVAAQEAQLGRLRMMLDRGADINAKDPAGYTALELAAFLGHKQVTQLLLEYGANVNLRGSHNAPPLFHAVKQGGETVVPLLVEYGADVNAETYGTTPLMLAAEIGNLSINLCLLEAKADLNARDCFGRTALHLAVLNGKTQVARMLLDAGAASDISDDQGATAFMLAVDKMGENAAALLFKADSDIEADNTTMTRSSWLFF</sequence>
<comment type="caution">
    <text evidence="7">The sequence shown here is derived from an EMBL/GenBank/DDBJ whole genome shotgun (WGS) entry which is preliminary data.</text>
</comment>
<dbReference type="STRING" id="1835702.A0A1F5L8M1"/>
<dbReference type="InterPro" id="IPR036770">
    <property type="entry name" value="Ankyrin_rpt-contain_sf"/>
</dbReference>
<dbReference type="Pfam" id="PF24883">
    <property type="entry name" value="NPHP3_N"/>
    <property type="match status" value="1"/>
</dbReference>
<dbReference type="OrthoDB" id="195446at2759"/>
<dbReference type="PANTHER" id="PTHR24123">
    <property type="entry name" value="ANKYRIN REPEAT-CONTAINING"/>
    <property type="match status" value="1"/>
</dbReference>
<feature type="repeat" description="ANK" evidence="3">
    <location>
        <begin position="767"/>
        <end position="799"/>
    </location>
</feature>
<dbReference type="PANTHER" id="PTHR24123:SF33">
    <property type="entry name" value="PROTEIN HOS4"/>
    <property type="match status" value="1"/>
</dbReference>
<feature type="domain" description="Fungal STAND N-terminal Goodbye" evidence="4">
    <location>
        <begin position="14"/>
        <end position="90"/>
    </location>
</feature>
<dbReference type="PROSITE" id="PS50088">
    <property type="entry name" value="ANK_REPEAT"/>
    <property type="match status" value="13"/>
</dbReference>
<dbReference type="SMART" id="SM00248">
    <property type="entry name" value="ANK"/>
    <property type="match status" value="16"/>
</dbReference>
<evidence type="ECO:0000313" key="7">
    <source>
        <dbReference type="EMBL" id="OGE49261.1"/>
    </source>
</evidence>
<dbReference type="Gene3D" id="3.40.50.300">
    <property type="entry name" value="P-loop containing nucleotide triphosphate hydrolases"/>
    <property type="match status" value="1"/>
</dbReference>
<keyword evidence="2 3" id="KW-0040">ANK repeat</keyword>
<feature type="repeat" description="ANK" evidence="3">
    <location>
        <begin position="962"/>
        <end position="994"/>
    </location>
</feature>
<name>A0A1F5L8M1_PENAI</name>
<feature type="repeat" description="ANK" evidence="3">
    <location>
        <begin position="1120"/>
        <end position="1152"/>
    </location>
</feature>
<evidence type="ECO:0000259" key="4">
    <source>
        <dbReference type="Pfam" id="PF17109"/>
    </source>
</evidence>
<evidence type="ECO:0000256" key="2">
    <source>
        <dbReference type="ARBA" id="ARBA00023043"/>
    </source>
</evidence>
<feature type="repeat" description="ANK" evidence="3">
    <location>
        <begin position="701"/>
        <end position="733"/>
    </location>
</feature>